<dbReference type="SUPFAM" id="SSF56672">
    <property type="entry name" value="DNA/RNA polymerases"/>
    <property type="match status" value="1"/>
</dbReference>
<dbReference type="GeneID" id="104715626"/>
<dbReference type="Pfam" id="PF00078">
    <property type="entry name" value="RVT_1"/>
    <property type="match status" value="1"/>
</dbReference>
<accession>A0ABM0TTV3</accession>
<organism evidence="2 3">
    <name type="scientific">Camelina sativa</name>
    <name type="common">False flax</name>
    <name type="synonym">Myagrum sativum</name>
    <dbReference type="NCBI Taxonomy" id="90675"/>
    <lineage>
        <taxon>Eukaryota</taxon>
        <taxon>Viridiplantae</taxon>
        <taxon>Streptophyta</taxon>
        <taxon>Embryophyta</taxon>
        <taxon>Tracheophyta</taxon>
        <taxon>Spermatophyta</taxon>
        <taxon>Magnoliopsida</taxon>
        <taxon>eudicotyledons</taxon>
        <taxon>Gunneridae</taxon>
        <taxon>Pentapetalae</taxon>
        <taxon>rosids</taxon>
        <taxon>malvids</taxon>
        <taxon>Brassicales</taxon>
        <taxon>Brassicaceae</taxon>
        <taxon>Camelineae</taxon>
        <taxon>Camelina</taxon>
    </lineage>
</organism>
<reference evidence="3" key="2">
    <citation type="submission" date="2025-08" db="UniProtKB">
        <authorList>
            <consortium name="RefSeq"/>
        </authorList>
    </citation>
    <scope>IDENTIFICATION</scope>
    <source>
        <tissue evidence="3">Leaf</tissue>
    </source>
</reference>
<gene>
    <name evidence="3" type="primary">LOC104715626</name>
</gene>
<protein>
    <submittedName>
        <fullName evidence="3">Uncharacterized protein LOC104715626</fullName>
    </submittedName>
</protein>
<dbReference type="RefSeq" id="XP_010431321.2">
    <property type="nucleotide sequence ID" value="XM_010433019.2"/>
</dbReference>
<evidence type="ECO:0000259" key="1">
    <source>
        <dbReference type="PROSITE" id="PS50878"/>
    </source>
</evidence>
<dbReference type="InterPro" id="IPR000477">
    <property type="entry name" value="RT_dom"/>
</dbReference>
<dbReference type="PANTHER" id="PTHR46890">
    <property type="entry name" value="NON-LTR RETROLELEMENT REVERSE TRANSCRIPTASE-LIKE PROTEIN-RELATED"/>
    <property type="match status" value="1"/>
</dbReference>
<keyword evidence="2" id="KW-1185">Reference proteome</keyword>
<feature type="domain" description="Reverse transcriptase" evidence="1">
    <location>
        <begin position="333"/>
        <end position="623"/>
    </location>
</feature>
<proteinExistence type="predicted"/>
<dbReference type="InterPro" id="IPR036691">
    <property type="entry name" value="Endo/exonu/phosph_ase_sf"/>
</dbReference>
<dbReference type="CDD" id="cd01650">
    <property type="entry name" value="RT_nLTR_like"/>
    <property type="match status" value="1"/>
</dbReference>
<evidence type="ECO:0000313" key="2">
    <source>
        <dbReference type="Proteomes" id="UP000694864"/>
    </source>
</evidence>
<dbReference type="InterPro" id="IPR043502">
    <property type="entry name" value="DNA/RNA_pol_sf"/>
</dbReference>
<dbReference type="InterPro" id="IPR052343">
    <property type="entry name" value="Retrotransposon-Effector_Assoc"/>
</dbReference>
<evidence type="ECO:0000313" key="3">
    <source>
        <dbReference type="RefSeq" id="XP_010431321.2"/>
    </source>
</evidence>
<sequence>MGVKEWMGYDQVHIVDPIGLSGGLALFWKDLYRVEILQSDTRVIDTKVSQGSMVFYITFVYGDPVRDFNEIMDNSEILGGPRRPESSFYPFRTMARSSRIKEIPSSRNKLSWGGRRENVWVQCRLYRSFGNSKWFRLFPRSHTEYLDLMGSDHRPIITRLVGESTRFKGRFIFVKRWINKPETLEIIKEQWALENGCQCKSVQGGLTRCRKAIARWKREHPSNSLTQIQHLRKDLEEESTKQFPSFHKLRQIKWELTLAFMEEENYWRSKSRESWLQAGDKNKVFFHGAGSKGNIAAEYFIELFKFSKPDSFEELLEGMEPRVTEEMNQHLMAPVTAQEIKEAAYNIKGDSAPRADGWTGAFFRRYWTVVGPDIVTEVRRFLQLIVSKVLCTRLKKCLPSLVSETQGAFVSGRLISDNILIAHEIVHALRTHAKFNSEYIAIKTDISKAYNKVEWEFLKQLLTKMGFNDQWVKWIMMCVTSVTYSVLINGSAFGFVKPERGIRHGDPLSPFLFILYAEALIHVMEKRRLQGKLTGFSFNESCPVVQHLLFADDSLLICRASGQQINFAKSTITFGSKTPATVKTEVKQILGITAEGGAGSYLGLPECFSGSKQALLAFIGDKLKKRLYG</sequence>
<dbReference type="PANTHER" id="PTHR46890:SF48">
    <property type="entry name" value="RNA-DIRECTED DNA POLYMERASE"/>
    <property type="match status" value="1"/>
</dbReference>
<dbReference type="SUPFAM" id="SSF56219">
    <property type="entry name" value="DNase I-like"/>
    <property type="match status" value="1"/>
</dbReference>
<dbReference type="PROSITE" id="PS50878">
    <property type="entry name" value="RT_POL"/>
    <property type="match status" value="1"/>
</dbReference>
<dbReference type="Proteomes" id="UP000694864">
    <property type="component" value="Chromosome 9"/>
</dbReference>
<name>A0ABM0TTV3_CAMSA</name>
<reference evidence="2" key="1">
    <citation type="journal article" date="2014" name="Nat. Commun.">
        <title>The emerging biofuel crop Camelina sativa retains a highly undifferentiated hexaploid genome structure.</title>
        <authorList>
            <person name="Kagale S."/>
            <person name="Koh C."/>
            <person name="Nixon J."/>
            <person name="Bollina V."/>
            <person name="Clarke W.E."/>
            <person name="Tuteja R."/>
            <person name="Spillane C."/>
            <person name="Robinson S.J."/>
            <person name="Links M.G."/>
            <person name="Clarke C."/>
            <person name="Higgins E.E."/>
            <person name="Huebert T."/>
            <person name="Sharpe A.G."/>
            <person name="Parkin I.A."/>
        </authorList>
    </citation>
    <scope>NUCLEOTIDE SEQUENCE [LARGE SCALE GENOMIC DNA]</scope>
    <source>
        <strain evidence="2">cv. DH55</strain>
    </source>
</reference>